<gene>
    <name evidence="1" type="ORF">GCM10018980_67060</name>
</gene>
<sequence>MGGGDLVQGRQHLPAALGAGVLLGAAGAGAVDGRTGPVLAGQEARGEGEIRDGGQALAGGEVLQRALVGVPGDQVVVRLEGDVAGEALAVGKVQGGLEALGGDVGGARG</sequence>
<comment type="caution">
    <text evidence="1">The sequence shown here is derived from an EMBL/GenBank/DDBJ whole genome shotgun (WGS) entry which is preliminary data.</text>
</comment>
<dbReference type="Proteomes" id="UP000619355">
    <property type="component" value="Unassembled WGS sequence"/>
</dbReference>
<evidence type="ECO:0000313" key="2">
    <source>
        <dbReference type="Proteomes" id="UP000619355"/>
    </source>
</evidence>
<keyword evidence="2" id="KW-1185">Reference proteome</keyword>
<accession>A0A919KFH4</accession>
<proteinExistence type="predicted"/>
<evidence type="ECO:0000313" key="1">
    <source>
        <dbReference type="EMBL" id="GHG71621.1"/>
    </source>
</evidence>
<organism evidence="1 2">
    <name type="scientific">Streptomyces capoamus</name>
    <dbReference type="NCBI Taxonomy" id="68183"/>
    <lineage>
        <taxon>Bacteria</taxon>
        <taxon>Bacillati</taxon>
        <taxon>Actinomycetota</taxon>
        <taxon>Actinomycetes</taxon>
        <taxon>Kitasatosporales</taxon>
        <taxon>Streptomycetaceae</taxon>
        <taxon>Streptomyces</taxon>
    </lineage>
</organism>
<name>A0A919KFH4_9ACTN</name>
<protein>
    <submittedName>
        <fullName evidence="1">Uncharacterized protein</fullName>
    </submittedName>
</protein>
<reference evidence="2" key="1">
    <citation type="journal article" date="2019" name="Int. J. Syst. Evol. Microbiol.">
        <title>The Global Catalogue of Microorganisms (GCM) 10K type strain sequencing project: providing services to taxonomists for standard genome sequencing and annotation.</title>
        <authorList>
            <consortium name="The Broad Institute Genomics Platform"/>
            <consortium name="The Broad Institute Genome Sequencing Center for Infectious Disease"/>
            <person name="Wu L."/>
            <person name="Ma J."/>
        </authorList>
    </citation>
    <scope>NUCLEOTIDE SEQUENCE [LARGE SCALE GENOMIC DNA]</scope>
    <source>
        <strain evidence="2">JCM 4253</strain>
    </source>
</reference>
<dbReference type="EMBL" id="BNBF01000029">
    <property type="protein sequence ID" value="GHG71621.1"/>
    <property type="molecule type" value="Genomic_DNA"/>
</dbReference>
<dbReference type="AlphaFoldDB" id="A0A919KFH4"/>